<feature type="region of interest" description="Disordered" evidence="11">
    <location>
        <begin position="131"/>
        <end position="153"/>
    </location>
</feature>
<dbReference type="SUPFAM" id="SSF49879">
    <property type="entry name" value="SMAD/FHA domain"/>
    <property type="match status" value="1"/>
</dbReference>
<evidence type="ECO:0000256" key="1">
    <source>
        <dbReference type="ARBA" id="ARBA00004536"/>
    </source>
</evidence>
<dbReference type="CDD" id="cd06789">
    <property type="entry name" value="PDZ_AFDN-like"/>
    <property type="match status" value="1"/>
</dbReference>
<dbReference type="FunFam" id="2.30.42.10:FF:000032">
    <property type="entry name" value="Afadin isoform A"/>
    <property type="match status" value="1"/>
</dbReference>
<evidence type="ECO:0000256" key="3">
    <source>
        <dbReference type="ARBA" id="ARBA00022737"/>
    </source>
</evidence>
<feature type="compositionally biased region" description="Polar residues" evidence="11">
    <location>
        <begin position="1059"/>
        <end position="1068"/>
    </location>
</feature>
<dbReference type="SMART" id="SM01132">
    <property type="entry name" value="DIL"/>
    <property type="match status" value="1"/>
</dbReference>
<dbReference type="PROSITE" id="PS50200">
    <property type="entry name" value="RA"/>
    <property type="match status" value="2"/>
</dbReference>
<dbReference type="InterPro" id="IPR037977">
    <property type="entry name" value="CBD_Afadin"/>
</dbReference>
<sequence length="1670" mass="189691">MFFFFQDLEFHGVMRFYFQDRVAGNFATKCIRVSSTATTQDVIETLAEKFRPDMRMLSSPKYSLYEVHVSGERKLDLDEKPLVVQLNWNKDDREGRFVLKNENDIMPKRTLTNGPEKEKEGVIQNFKRTLSKKEKKKEKKREKEAFSRIPDGDDHTLNREDGYTISLLVSHNLSLSGGTLRIYADSLKPNIPYKTILLSTTDMADFAVAEALEKYGLEKENPRDYCIAQVRFNRVIHVNDKPVKEAILDDTDCPLQILRDWTSDKEALVFQLKKRPPDYAPRKGRKPDNRMGPPHGSIPPEKLPYLVELSPGRGSHYAYYYRHHEDGSDSRDKPKLYRLQHSVTEVGSERSEDGNIQLFGPGILPHHCDLMHAEGLVTVTPVSLDAETFVDGQRISDTTVLRSGVTLQFGATHVFKFVDPSYDHSMSKRDPGPMMKGRHKSGSVPETTFDLHGDVHGGSALPTSKVPHLPAAFSSLERGLVKPMIRGEQQDFNKHDGRSQDGPELILPASIEFRENSEDAFLSAIINYTNSSTVHFKLSPTYVLYMTCRYVMSSQYRPDISPSERTHKVIAIVNKMVSMMEGVIQVGKQKNIAGALAFWMANASELLICQIRSSFRPLMVDIWTLNNVCSCRYLVHCLQSDLNNYMPAFLEDPDEQNPQRPKIEDVLHTLTGAMSLLRRCRVNAALTIQLFSQLFHFINMWLFNKLVTEADSGLCSHYWGAILRQQLSHIEAWAEKQGLELAADCHLSRIVQATTLLTMDKYSMQDVQNINNTCFKLNSLQLNALLSNYHCAPDEPYIPPELIDHVVAVAENTADELARSDGREVQLEEDPDLQLPFLLPEDGYSCDVVRNIPNGFQEFLEPLCQRGFCRLTPHPRSPGTWTIHFEGADCDSHFSADTSELPMRKEPEIVTVTLKKHNGMGLSIVAAKGAGQDKLGIYIKSVVKGGAADIDGRLAAGDQLLSVDGRSLVGLSQERAAELMTRTGSVVTLEVAKQGAIYHGLATLLNQPSPMMTRGKQLRHEYIFKSLAGLRVGAAVFRLKNIRGCHTALLKNRADHRSSPNVANQAQSPGGKPVYPGAPGKITSVSTGNLCPDEPSPPHPEAYPIPTQTYPREYFTFPASKSQDRMGPGQPWQNNEPEPLPSHCGVIEELCEMPGGYPGERSGEHWNHQMSSSVESSNSSQEHLNYSSSSGSRIQGNHKSGPGRWKTPIAPHSGPVGVSQPSRSDLPPPPPPPVHYDYEPQTDLPLPPPPSVTQQQAAAAAAMADRKKREEQQRWYEKEKARLEEERERKRRDQERKLVQIRNPPGPPQPARPDKLSSLPRQPPQDTVIRDLLPQQQPRTIERRDLQYITISKDELSASDSLSPDPWKRDAREKLEKQQQLHIVDLLDKEIQELQAKPERTAEENDRLRKLMLEWQFQKRLQESKQNEEDEEEEDDEDVDTTLIMQRLEAEKRARLQDEERRRKQQLEEIRKREAEERAKQEEERRWREEERARREAEEKRRQEEEYYTRLEAERRRQHEEAERKLLTPDEPGLYRPPLPRDYQPPSPASTPATNNNSAPPPPPQRNTSYLKTQITSPDTVYTAKFVSYNDEEEEEEDEEDAGLTGQVKLSATRKSYGDLPPSGLKKKENKNTFIQQGCIQLIENDNIMTYIINVLLFSKKIKQHNCCQH</sequence>
<feature type="compositionally biased region" description="Basic and acidic residues" evidence="11">
    <location>
        <begin position="276"/>
        <end position="289"/>
    </location>
</feature>
<dbReference type="GO" id="GO:0034330">
    <property type="term" value="P:cell junction organization"/>
    <property type="evidence" value="ECO:0007669"/>
    <property type="project" value="UniProtKB-ARBA"/>
</dbReference>
<dbReference type="FunFam" id="3.10.20.90:FF:000025">
    <property type="entry name" value="Afadin, adherens junction formation factor"/>
    <property type="match status" value="1"/>
</dbReference>
<keyword evidence="3" id="KW-0677">Repeat</keyword>
<dbReference type="Pfam" id="PF00498">
    <property type="entry name" value="FHA"/>
    <property type="match status" value="1"/>
</dbReference>
<evidence type="ECO:0000259" key="12">
    <source>
        <dbReference type="PROSITE" id="PS50106"/>
    </source>
</evidence>
<reference evidence="15" key="1">
    <citation type="submission" date="2025-08" db="UniProtKB">
        <authorList>
            <consortium name="Ensembl"/>
        </authorList>
    </citation>
    <scope>IDENTIFICATION</scope>
</reference>
<evidence type="ECO:0000256" key="8">
    <source>
        <dbReference type="ARBA" id="ARBA00058472"/>
    </source>
</evidence>
<feature type="region of interest" description="Disordered" evidence="11">
    <location>
        <begin position="1088"/>
        <end position="1107"/>
    </location>
</feature>
<dbReference type="PANTHER" id="PTHR10398">
    <property type="entry name" value="AFADIN"/>
    <property type="match status" value="1"/>
</dbReference>
<feature type="compositionally biased region" description="Polar residues" evidence="11">
    <location>
        <begin position="1181"/>
        <end position="1198"/>
    </location>
</feature>
<feature type="compositionally biased region" description="Low complexity" evidence="11">
    <location>
        <begin position="1254"/>
        <end position="1263"/>
    </location>
</feature>
<feature type="compositionally biased region" description="Acidic residues" evidence="11">
    <location>
        <begin position="1590"/>
        <end position="1602"/>
    </location>
</feature>
<feature type="domain" description="Ras-associating" evidence="13">
    <location>
        <begin position="10"/>
        <end position="104"/>
    </location>
</feature>
<dbReference type="FunFam" id="3.10.20.90:FF:000033">
    <property type="entry name" value="afadin isoform X1"/>
    <property type="match status" value="1"/>
</dbReference>
<evidence type="ECO:0000256" key="6">
    <source>
        <dbReference type="ARBA" id="ARBA00022990"/>
    </source>
</evidence>
<feature type="compositionally biased region" description="Polar residues" evidence="11">
    <location>
        <begin position="1566"/>
        <end position="1577"/>
    </location>
</feature>
<evidence type="ECO:0000259" key="13">
    <source>
        <dbReference type="PROSITE" id="PS50200"/>
    </source>
</evidence>
<dbReference type="Ensembl" id="ENSCCRT00010056155.1">
    <property type="protein sequence ID" value="ENSCCRP00010051246.1"/>
    <property type="gene ID" value="ENSCCRG00010021607.1"/>
</dbReference>
<dbReference type="PANTHER" id="PTHR10398:SF2">
    <property type="entry name" value="AFADIN"/>
    <property type="match status" value="1"/>
</dbReference>
<dbReference type="GO" id="GO:0005912">
    <property type="term" value="C:adherens junction"/>
    <property type="evidence" value="ECO:0007669"/>
    <property type="project" value="UniProtKB-SubCell"/>
</dbReference>
<feature type="region of interest" description="Disordered" evidence="11">
    <location>
        <begin position="1590"/>
        <end position="1625"/>
    </location>
</feature>
<dbReference type="GO" id="GO:0007165">
    <property type="term" value="P:signal transduction"/>
    <property type="evidence" value="ECO:0007669"/>
    <property type="project" value="InterPro"/>
</dbReference>
<accession>A0A8C1KT31</accession>
<organism evidence="15 16">
    <name type="scientific">Cyprinus carpio</name>
    <name type="common">Common carp</name>
    <dbReference type="NCBI Taxonomy" id="7962"/>
    <lineage>
        <taxon>Eukaryota</taxon>
        <taxon>Metazoa</taxon>
        <taxon>Chordata</taxon>
        <taxon>Craniata</taxon>
        <taxon>Vertebrata</taxon>
        <taxon>Euteleostomi</taxon>
        <taxon>Actinopterygii</taxon>
        <taxon>Neopterygii</taxon>
        <taxon>Teleostei</taxon>
        <taxon>Ostariophysi</taxon>
        <taxon>Cypriniformes</taxon>
        <taxon>Cyprinidae</taxon>
        <taxon>Cyprininae</taxon>
        <taxon>Cyprinus</taxon>
    </lineage>
</organism>
<dbReference type="InterPro" id="IPR000253">
    <property type="entry name" value="FHA_dom"/>
</dbReference>
<protein>
    <recommendedName>
        <fullName evidence="9">Afadin</fullName>
    </recommendedName>
    <alternativeName>
        <fullName evidence="10">Afadin adherens junction formation factor</fullName>
    </alternativeName>
</protein>
<dbReference type="InterPro" id="IPR036034">
    <property type="entry name" value="PDZ_sf"/>
</dbReference>
<dbReference type="CDD" id="cd15471">
    <property type="entry name" value="Myo5p-like_CBD_afadin"/>
    <property type="match status" value="1"/>
</dbReference>
<keyword evidence="2" id="KW-0597">Phosphoprotein</keyword>
<dbReference type="InterPro" id="IPR029071">
    <property type="entry name" value="Ubiquitin-like_domsf"/>
</dbReference>
<dbReference type="Proteomes" id="UP000694427">
    <property type="component" value="Unplaced"/>
</dbReference>
<feature type="region of interest" description="Disordered" evidence="11">
    <location>
        <begin position="276"/>
        <end position="303"/>
    </location>
</feature>
<dbReference type="InterPro" id="IPR028842">
    <property type="entry name" value="Afadin"/>
</dbReference>
<dbReference type="CDD" id="cd01781">
    <property type="entry name" value="RA2_Afadin"/>
    <property type="match status" value="1"/>
</dbReference>
<dbReference type="Pfam" id="PF01843">
    <property type="entry name" value="DIL"/>
    <property type="match status" value="1"/>
</dbReference>
<feature type="compositionally biased region" description="Pro residues" evidence="11">
    <location>
        <begin position="1535"/>
        <end position="1549"/>
    </location>
</feature>
<feature type="region of interest" description="Disordered" evidence="11">
    <location>
        <begin position="1155"/>
        <end position="1374"/>
    </location>
</feature>
<feature type="compositionally biased region" description="Basic and acidic residues" evidence="11">
    <location>
        <begin position="1448"/>
        <end position="1528"/>
    </location>
</feature>
<name>A0A8C1KT31_CYPCA</name>
<keyword evidence="5" id="KW-0965">Cell junction</keyword>
<dbReference type="PROSITE" id="PS50106">
    <property type="entry name" value="PDZ"/>
    <property type="match status" value="1"/>
</dbReference>
<keyword evidence="7" id="KW-0175">Coiled coil</keyword>
<dbReference type="GO" id="GO:0050839">
    <property type="term" value="F:cell adhesion molecule binding"/>
    <property type="evidence" value="ECO:0007669"/>
    <property type="project" value="TreeGrafter"/>
</dbReference>
<dbReference type="SUPFAM" id="SSF54236">
    <property type="entry name" value="Ubiquitin-like"/>
    <property type="match status" value="2"/>
</dbReference>
<feature type="domain" description="Ras-associating" evidence="13">
    <location>
        <begin position="176"/>
        <end position="277"/>
    </location>
</feature>
<keyword evidence="6" id="KW-0007">Acetylation</keyword>
<evidence type="ECO:0000313" key="16">
    <source>
        <dbReference type="Proteomes" id="UP000694427"/>
    </source>
</evidence>
<reference evidence="15" key="2">
    <citation type="submission" date="2025-09" db="UniProtKB">
        <authorList>
            <consortium name="Ensembl"/>
        </authorList>
    </citation>
    <scope>IDENTIFICATION</scope>
</reference>
<dbReference type="InterPro" id="IPR002710">
    <property type="entry name" value="Dilute_dom"/>
</dbReference>
<feature type="compositionally biased region" description="Basic and acidic residues" evidence="11">
    <location>
        <begin position="1340"/>
        <end position="1356"/>
    </location>
</feature>
<dbReference type="GO" id="GO:0007155">
    <property type="term" value="P:cell adhesion"/>
    <property type="evidence" value="ECO:0007669"/>
    <property type="project" value="UniProtKB-KW"/>
</dbReference>
<feature type="domain" description="PDZ" evidence="12">
    <location>
        <begin position="909"/>
        <end position="995"/>
    </location>
</feature>
<evidence type="ECO:0000256" key="2">
    <source>
        <dbReference type="ARBA" id="ARBA00022553"/>
    </source>
</evidence>
<feature type="compositionally biased region" description="Basic and acidic residues" evidence="11">
    <location>
        <begin position="141"/>
        <end position="153"/>
    </location>
</feature>
<dbReference type="SUPFAM" id="SSF50156">
    <property type="entry name" value="PDZ domain-like"/>
    <property type="match status" value="1"/>
</dbReference>
<dbReference type="PROSITE" id="PS51126">
    <property type="entry name" value="DILUTE"/>
    <property type="match status" value="1"/>
</dbReference>
<dbReference type="InterPro" id="IPR000159">
    <property type="entry name" value="RA_dom"/>
</dbReference>
<comment type="function">
    <text evidence="8">Belongs to an adhesion system, probably together with the E-cadherin-catenin system, which plays a role in the organization of homotypic, interneuronal and heterotypic cell-cell adherens junctions (AJs). Nectin- and actin-filament-binding protein that connects nectin to the actin cytoskeleton. May play a key role in the organization of epithelial structures of the embryonic ectoderm. Essential for the organization of adherens junctions.</text>
</comment>
<dbReference type="CDD" id="cd22711">
    <property type="entry name" value="FHA_AFDN"/>
    <property type="match status" value="1"/>
</dbReference>
<evidence type="ECO:0000256" key="9">
    <source>
        <dbReference type="ARBA" id="ARBA00073709"/>
    </source>
</evidence>
<dbReference type="FunFam" id="2.60.200.20:FF:000006">
    <property type="entry name" value="Afadin, adherens junction formation factor"/>
    <property type="match status" value="1"/>
</dbReference>
<keyword evidence="4" id="KW-0130">Cell adhesion</keyword>
<dbReference type="Gene3D" id="2.30.42.10">
    <property type="match status" value="1"/>
</dbReference>
<dbReference type="Pfam" id="PF00788">
    <property type="entry name" value="RA"/>
    <property type="match status" value="2"/>
</dbReference>
<evidence type="ECO:0000256" key="5">
    <source>
        <dbReference type="ARBA" id="ARBA00022949"/>
    </source>
</evidence>
<comment type="subcellular location">
    <subcellularLocation>
        <location evidence="1">Cell junction</location>
        <location evidence="1">Adherens junction</location>
    </subcellularLocation>
</comment>
<dbReference type="InterPro" id="IPR008984">
    <property type="entry name" value="SMAD_FHA_dom_sf"/>
</dbReference>
<feature type="compositionally biased region" description="Basic residues" evidence="11">
    <location>
        <begin position="131"/>
        <end position="140"/>
    </location>
</feature>
<feature type="region of interest" description="Disordered" evidence="11">
    <location>
        <begin position="1054"/>
        <end position="1075"/>
    </location>
</feature>
<evidence type="ECO:0000256" key="4">
    <source>
        <dbReference type="ARBA" id="ARBA00022889"/>
    </source>
</evidence>
<dbReference type="SMART" id="SM00228">
    <property type="entry name" value="PDZ"/>
    <property type="match status" value="1"/>
</dbReference>
<dbReference type="Gene3D" id="2.60.200.20">
    <property type="match status" value="1"/>
</dbReference>
<feature type="region of interest" description="Disordered" evidence="11">
    <location>
        <begin position="1119"/>
        <end position="1143"/>
    </location>
</feature>
<dbReference type="GO" id="GO:0005737">
    <property type="term" value="C:cytoplasm"/>
    <property type="evidence" value="ECO:0007669"/>
    <property type="project" value="UniProtKB-ARBA"/>
</dbReference>
<evidence type="ECO:0000256" key="10">
    <source>
        <dbReference type="ARBA" id="ARBA00083790"/>
    </source>
</evidence>
<evidence type="ECO:0000313" key="15">
    <source>
        <dbReference type="Ensembl" id="ENSCCRP00010051246.1"/>
    </source>
</evidence>
<dbReference type="GO" id="GO:0032880">
    <property type="term" value="P:regulation of protein localization"/>
    <property type="evidence" value="ECO:0007669"/>
    <property type="project" value="TreeGrafter"/>
</dbReference>
<keyword evidence="16" id="KW-1185">Reference proteome</keyword>
<feature type="compositionally biased region" description="Basic and acidic residues" evidence="11">
    <location>
        <begin position="1264"/>
        <end position="1298"/>
    </location>
</feature>
<feature type="compositionally biased region" description="Acidic residues" evidence="11">
    <location>
        <begin position="1428"/>
        <end position="1440"/>
    </location>
</feature>
<feature type="region of interest" description="Disordered" evidence="11">
    <location>
        <begin position="1422"/>
        <end position="1577"/>
    </location>
</feature>
<dbReference type="InterPro" id="IPR001478">
    <property type="entry name" value="PDZ"/>
</dbReference>
<dbReference type="SMART" id="SM00314">
    <property type="entry name" value="RA"/>
    <property type="match status" value="2"/>
</dbReference>
<evidence type="ECO:0000256" key="7">
    <source>
        <dbReference type="ARBA" id="ARBA00023054"/>
    </source>
</evidence>
<dbReference type="Pfam" id="PF00595">
    <property type="entry name" value="PDZ"/>
    <property type="match status" value="1"/>
</dbReference>
<feature type="compositionally biased region" description="Low complexity" evidence="11">
    <location>
        <begin position="1171"/>
        <end position="1180"/>
    </location>
</feature>
<evidence type="ECO:0000256" key="11">
    <source>
        <dbReference type="SAM" id="MobiDB-lite"/>
    </source>
</evidence>
<feature type="compositionally biased region" description="Pro residues" evidence="11">
    <location>
        <begin position="1094"/>
        <end position="1103"/>
    </location>
</feature>
<dbReference type="GO" id="GO:0030154">
    <property type="term" value="P:cell differentiation"/>
    <property type="evidence" value="ECO:0007669"/>
    <property type="project" value="UniProtKB-ARBA"/>
</dbReference>
<proteinExistence type="predicted"/>
<evidence type="ECO:0000259" key="14">
    <source>
        <dbReference type="PROSITE" id="PS51126"/>
    </source>
</evidence>
<feature type="domain" description="Dilute" evidence="14">
    <location>
        <begin position="574"/>
        <end position="812"/>
    </location>
</feature>
<dbReference type="Gene3D" id="3.10.20.90">
    <property type="entry name" value="Phosphatidylinositol 3-kinase Catalytic Subunit, Chain A, domain 1"/>
    <property type="match status" value="2"/>
</dbReference>
<dbReference type="CDD" id="cd01782">
    <property type="entry name" value="RA1_Afadin"/>
    <property type="match status" value="1"/>
</dbReference>